<evidence type="ECO:0000256" key="1">
    <source>
        <dbReference type="SAM" id="Phobius"/>
    </source>
</evidence>
<keyword evidence="3" id="KW-1185">Reference proteome</keyword>
<proteinExistence type="predicted"/>
<accession>A0A514BP86</accession>
<dbReference type="RefSeq" id="WP_141622538.1">
    <property type="nucleotide sequence ID" value="NZ_CP041242.1"/>
</dbReference>
<name>A0A514BP86_9GAMM</name>
<evidence type="ECO:0000313" key="2">
    <source>
        <dbReference type="EMBL" id="QDH69196.1"/>
    </source>
</evidence>
<reference evidence="2 3" key="1">
    <citation type="submission" date="2019-06" db="EMBL/GenBank/DDBJ databases">
        <title>Lysobacter alkalisoli sp. nov. isolated from saline-alkali soil.</title>
        <authorList>
            <person name="Sun J.-Q."/>
            <person name="Xu L."/>
        </authorList>
    </citation>
    <scope>NUCLEOTIDE SEQUENCE [LARGE SCALE GENOMIC DNA]</scope>
    <source>
        <strain evidence="2 3">SJ-36</strain>
    </source>
</reference>
<keyword evidence="1" id="KW-0472">Membrane</keyword>
<dbReference type="Pfam" id="PF09600">
    <property type="entry name" value="Cyd_oper_YbgE"/>
    <property type="match status" value="1"/>
</dbReference>
<protein>
    <submittedName>
        <fullName evidence="2">Cyd operon protein YbgE</fullName>
    </submittedName>
</protein>
<dbReference type="EMBL" id="CP041242">
    <property type="protein sequence ID" value="QDH69196.1"/>
    <property type="molecule type" value="Genomic_DNA"/>
</dbReference>
<sequence>MARIVSLLLALTLSAALLILPAMRARELTSAGHGLLMPLLILVCALFVHGLGLRPQRRWAQAMLSPWLLWPASLVLAATWWWLS</sequence>
<dbReference type="AlphaFoldDB" id="A0A514BP86"/>
<keyword evidence="1" id="KW-0812">Transmembrane</keyword>
<gene>
    <name evidence="2" type="ORF">FKV23_03110</name>
</gene>
<feature type="transmembrane region" description="Helical" evidence="1">
    <location>
        <begin position="35"/>
        <end position="52"/>
    </location>
</feature>
<dbReference type="OrthoDB" id="5298003at2"/>
<dbReference type="Proteomes" id="UP000317199">
    <property type="component" value="Chromosome"/>
</dbReference>
<evidence type="ECO:0000313" key="3">
    <source>
        <dbReference type="Proteomes" id="UP000317199"/>
    </source>
</evidence>
<organism evidence="2 3">
    <name type="scientific">Marilutibacter alkalisoli</name>
    <dbReference type="NCBI Taxonomy" id="2591633"/>
    <lineage>
        <taxon>Bacteria</taxon>
        <taxon>Pseudomonadati</taxon>
        <taxon>Pseudomonadota</taxon>
        <taxon>Gammaproteobacteria</taxon>
        <taxon>Lysobacterales</taxon>
        <taxon>Lysobacteraceae</taxon>
        <taxon>Marilutibacter</taxon>
    </lineage>
</organism>
<feature type="transmembrane region" description="Helical" evidence="1">
    <location>
        <begin position="64"/>
        <end position="83"/>
    </location>
</feature>
<dbReference type="KEGG" id="lyj:FKV23_03110"/>
<keyword evidence="1" id="KW-1133">Transmembrane helix</keyword>
<dbReference type="InterPro" id="IPR011846">
    <property type="entry name" value="Cyd_oper_YbgE"/>
</dbReference>